<keyword evidence="2" id="KW-1185">Reference proteome</keyword>
<dbReference type="Proteomes" id="UP001336835">
    <property type="component" value="Unassembled WGS sequence"/>
</dbReference>
<dbReference type="EMBL" id="JAZDQT010000001">
    <property type="protein sequence ID" value="MEE1944478.1"/>
    <property type="molecule type" value="Genomic_DNA"/>
</dbReference>
<comment type="caution">
    <text evidence="1">The sequence shown here is derived from an EMBL/GenBank/DDBJ whole genome shotgun (WGS) entry which is preliminary data.</text>
</comment>
<dbReference type="InterPro" id="IPR012334">
    <property type="entry name" value="Pectin_lyas_fold"/>
</dbReference>
<dbReference type="Gene3D" id="2.160.20.10">
    <property type="entry name" value="Single-stranded right-handed beta-helix, Pectin lyase-like"/>
    <property type="match status" value="1"/>
</dbReference>
<evidence type="ECO:0000313" key="2">
    <source>
        <dbReference type="Proteomes" id="UP001336835"/>
    </source>
</evidence>
<reference evidence="1 2" key="1">
    <citation type="submission" date="2024-01" db="EMBL/GenBank/DDBJ databases">
        <title>Pedobacter sp. nov., isolated from fresh soil.</title>
        <authorList>
            <person name="Le N.T.T."/>
        </authorList>
    </citation>
    <scope>NUCLEOTIDE SEQUENCE [LARGE SCALE GENOMIC DNA]</scope>
    <source>
        <strain evidence="1 2">KR3-3</strain>
    </source>
</reference>
<evidence type="ECO:0000313" key="1">
    <source>
        <dbReference type="EMBL" id="MEE1944478.1"/>
    </source>
</evidence>
<accession>A0ABU7I4V5</accession>
<proteinExistence type="predicted"/>
<evidence type="ECO:0008006" key="3">
    <source>
        <dbReference type="Google" id="ProtNLM"/>
    </source>
</evidence>
<dbReference type="SUPFAM" id="SSF51126">
    <property type="entry name" value="Pectin lyase-like"/>
    <property type="match status" value="1"/>
</dbReference>
<name>A0ABU7I4V5_9SPHI</name>
<organism evidence="1 2">
    <name type="scientific">Pedobacter albus</name>
    <dbReference type="NCBI Taxonomy" id="3113905"/>
    <lineage>
        <taxon>Bacteria</taxon>
        <taxon>Pseudomonadati</taxon>
        <taxon>Bacteroidota</taxon>
        <taxon>Sphingobacteriia</taxon>
        <taxon>Sphingobacteriales</taxon>
        <taxon>Sphingobacteriaceae</taxon>
        <taxon>Pedobacter</taxon>
    </lineage>
</organism>
<dbReference type="InterPro" id="IPR011050">
    <property type="entry name" value="Pectin_lyase_fold/virulence"/>
</dbReference>
<sequence>MKLFKETRWSGCAISTLSNLGFLIHGRKVWFGLGLLFLTFSASAQQAWQSKYVKIKDGKLQYIPDEQGDIIPDFSRVGYHQNEIAIPKVAVVATLSPTGDNDQQRIQDAIDELAKKPADARGIRGAILLQKGEYKIPGSLRISVGGIVLRGEGEETKLVATGKGQRKTIIASGTGKAVEIPNSRVKIADKYVPLGAKSFQVANASSLKVGDAIMVYRPGTQKWISDLKMDQIEAQANTIQWKPSDYNFNFERKITAIKGNTIFIDNPIVMAMEEQYGGGEIYKYTFAGRIAEVGIENLLLASEFANDTDEDHGWDAISFNKIENSWVSGVSSHYFGYSCVNLGGDSKQITVKDSKCFTPKSKIEGGRRYSFNNDGQLNLFMNCYASEGRHDYVTGAKVCGPNVFYHCVSEQAKADIGPHHRWAMGTLYDNVVSDGEINSQDRGNWGTGHGWAGVNQVFWNCKASKAAIQDPYVSGKNYVIGLTAKPYEGRLKGRPASAWDGQSGAGLQPASLYIKQVEENKKR</sequence>
<gene>
    <name evidence="1" type="ORF">VRU48_05120</name>
</gene>
<dbReference type="RefSeq" id="WP_330106847.1">
    <property type="nucleotide sequence ID" value="NZ_JAZDQT010000001.1"/>
</dbReference>
<protein>
    <recommendedName>
        <fullName evidence="3">Pectate lyase</fullName>
    </recommendedName>
</protein>